<dbReference type="PROSITE" id="PS00028">
    <property type="entry name" value="ZINC_FINGER_C2H2_1"/>
    <property type="match status" value="3"/>
</dbReference>
<proteinExistence type="predicted"/>
<protein>
    <recommendedName>
        <fullName evidence="12">C2H2-type domain-containing protein</fullName>
    </recommendedName>
</protein>
<feature type="region of interest" description="Disordered" evidence="11">
    <location>
        <begin position="18"/>
        <end position="75"/>
    </location>
</feature>
<dbReference type="PANTHER" id="PTHR24383:SF12">
    <property type="entry name" value="ZINC FINGER PROTEIN 618"/>
    <property type="match status" value="1"/>
</dbReference>
<name>A0ABV0QXH9_9TELE</name>
<feature type="domain" description="C2H2-type" evidence="12">
    <location>
        <begin position="107"/>
        <end position="134"/>
    </location>
</feature>
<evidence type="ECO:0000256" key="8">
    <source>
        <dbReference type="ARBA" id="ARBA00023163"/>
    </source>
</evidence>
<evidence type="ECO:0000256" key="7">
    <source>
        <dbReference type="ARBA" id="ARBA00023125"/>
    </source>
</evidence>
<evidence type="ECO:0000256" key="4">
    <source>
        <dbReference type="ARBA" id="ARBA00022771"/>
    </source>
</evidence>
<evidence type="ECO:0000256" key="10">
    <source>
        <dbReference type="PROSITE-ProRule" id="PRU00042"/>
    </source>
</evidence>
<dbReference type="InterPro" id="IPR036236">
    <property type="entry name" value="Znf_C2H2_sf"/>
</dbReference>
<dbReference type="SUPFAM" id="SSF57667">
    <property type="entry name" value="beta-beta-alpha zinc fingers"/>
    <property type="match status" value="1"/>
</dbReference>
<dbReference type="SMART" id="SM00355">
    <property type="entry name" value="ZnF_C2H2"/>
    <property type="match status" value="3"/>
</dbReference>
<evidence type="ECO:0000256" key="5">
    <source>
        <dbReference type="ARBA" id="ARBA00022833"/>
    </source>
</evidence>
<keyword evidence="9" id="KW-0539">Nucleus</keyword>
<keyword evidence="2" id="KW-0479">Metal-binding</keyword>
<reference evidence="13 14" key="1">
    <citation type="submission" date="2021-06" db="EMBL/GenBank/DDBJ databases">
        <authorList>
            <person name="Palmer J.M."/>
        </authorList>
    </citation>
    <scope>NUCLEOTIDE SEQUENCE [LARGE SCALE GENOMIC DNA]</scope>
    <source>
        <strain evidence="13 14">XC_2019</strain>
        <tissue evidence="13">Muscle</tissue>
    </source>
</reference>
<gene>
    <name evidence="13" type="ORF">XENOCAPTIV_025266</name>
</gene>
<evidence type="ECO:0000256" key="1">
    <source>
        <dbReference type="ARBA" id="ARBA00004123"/>
    </source>
</evidence>
<dbReference type="Proteomes" id="UP001434883">
    <property type="component" value="Unassembled WGS sequence"/>
</dbReference>
<evidence type="ECO:0000256" key="11">
    <source>
        <dbReference type="SAM" id="MobiDB-lite"/>
    </source>
</evidence>
<evidence type="ECO:0000259" key="12">
    <source>
        <dbReference type="PROSITE" id="PS50157"/>
    </source>
</evidence>
<keyword evidence="7" id="KW-0238">DNA-binding</keyword>
<sequence length="305" mass="33203">MYFLTDNCFYSLYRSTGSGGGVMSAQEAPNPGKEKAESGNGNAATDALTATSSTPPSVAVKKEPGTSEKSNGKVGDANPAEICVVIGGKDGGSSDSGTRSAQIEGSYVCAVCGKKYKYYNCFQTHVRAHRESESMVGDGLPQTPNSSFRYSCDICGKKYKYYSCFQEHRDLHAVDDPYEQVVLPVDGLKEEEPVEPYQKIGPKTGSYVCEFCGKQYKYFNPYQEHVALHTPLGSFDLKTSRTQECATLDMSKFTHSQASKIKSLSKALSNSPFRRKLESAIQTSLVDTNSSQNSSGKHLVSSFVH</sequence>
<evidence type="ECO:0000256" key="6">
    <source>
        <dbReference type="ARBA" id="ARBA00023015"/>
    </source>
</evidence>
<evidence type="ECO:0000313" key="14">
    <source>
        <dbReference type="Proteomes" id="UP001434883"/>
    </source>
</evidence>
<accession>A0ABV0QXH9</accession>
<keyword evidence="5" id="KW-0862">Zinc</keyword>
<comment type="caution">
    <text evidence="13">The sequence shown here is derived from an EMBL/GenBank/DDBJ whole genome shotgun (WGS) entry which is preliminary data.</text>
</comment>
<feature type="region of interest" description="Disordered" evidence="11">
    <location>
        <begin position="284"/>
        <end position="305"/>
    </location>
</feature>
<keyword evidence="6" id="KW-0805">Transcription regulation</keyword>
<feature type="domain" description="C2H2-type" evidence="12">
    <location>
        <begin position="150"/>
        <end position="177"/>
    </location>
</feature>
<comment type="subcellular location">
    <subcellularLocation>
        <location evidence="1">Nucleus</location>
    </subcellularLocation>
</comment>
<evidence type="ECO:0000313" key="13">
    <source>
        <dbReference type="EMBL" id="MEQ2200213.1"/>
    </source>
</evidence>
<keyword evidence="8" id="KW-0804">Transcription</keyword>
<keyword evidence="3" id="KW-0677">Repeat</keyword>
<feature type="compositionally biased region" description="Polar residues" evidence="11">
    <location>
        <begin position="284"/>
        <end position="296"/>
    </location>
</feature>
<keyword evidence="4 10" id="KW-0863">Zinc-finger</keyword>
<feature type="compositionally biased region" description="Low complexity" evidence="11">
    <location>
        <begin position="43"/>
        <end position="59"/>
    </location>
</feature>
<organism evidence="13 14">
    <name type="scientific">Xenoophorus captivus</name>
    <dbReference type="NCBI Taxonomy" id="1517983"/>
    <lineage>
        <taxon>Eukaryota</taxon>
        <taxon>Metazoa</taxon>
        <taxon>Chordata</taxon>
        <taxon>Craniata</taxon>
        <taxon>Vertebrata</taxon>
        <taxon>Euteleostomi</taxon>
        <taxon>Actinopterygii</taxon>
        <taxon>Neopterygii</taxon>
        <taxon>Teleostei</taxon>
        <taxon>Neoteleostei</taxon>
        <taxon>Acanthomorphata</taxon>
        <taxon>Ovalentaria</taxon>
        <taxon>Atherinomorphae</taxon>
        <taxon>Cyprinodontiformes</taxon>
        <taxon>Goodeidae</taxon>
        <taxon>Xenoophorus</taxon>
    </lineage>
</organism>
<evidence type="ECO:0000256" key="2">
    <source>
        <dbReference type="ARBA" id="ARBA00022723"/>
    </source>
</evidence>
<dbReference type="PROSITE" id="PS50157">
    <property type="entry name" value="ZINC_FINGER_C2H2_2"/>
    <property type="match status" value="3"/>
</dbReference>
<keyword evidence="14" id="KW-1185">Reference proteome</keyword>
<evidence type="ECO:0000256" key="3">
    <source>
        <dbReference type="ARBA" id="ARBA00022737"/>
    </source>
</evidence>
<feature type="domain" description="C2H2-type" evidence="12">
    <location>
        <begin position="207"/>
        <end position="230"/>
    </location>
</feature>
<dbReference type="InterPro" id="IPR013087">
    <property type="entry name" value="Znf_C2H2_type"/>
</dbReference>
<dbReference type="EMBL" id="JAHRIN010025814">
    <property type="protein sequence ID" value="MEQ2200213.1"/>
    <property type="molecule type" value="Genomic_DNA"/>
</dbReference>
<evidence type="ECO:0000256" key="9">
    <source>
        <dbReference type="ARBA" id="ARBA00023242"/>
    </source>
</evidence>
<dbReference type="PANTHER" id="PTHR24383">
    <property type="entry name" value="ZINC FINGER PROTEIN"/>
    <property type="match status" value="1"/>
</dbReference>
<dbReference type="Gene3D" id="3.30.160.60">
    <property type="entry name" value="Classic Zinc Finger"/>
    <property type="match status" value="1"/>
</dbReference>